<accession>A0A1E5NH45</accession>
<evidence type="ECO:0000256" key="4">
    <source>
        <dbReference type="ARBA" id="ARBA00022490"/>
    </source>
</evidence>
<name>A0A1E5NH45_9SPIR</name>
<dbReference type="Pfam" id="PF02767">
    <property type="entry name" value="DNA_pol3_beta_2"/>
    <property type="match status" value="1"/>
</dbReference>
<dbReference type="GO" id="GO:0005737">
    <property type="term" value="C:cytoplasm"/>
    <property type="evidence" value="ECO:0007669"/>
    <property type="project" value="UniProtKB-SubCell"/>
</dbReference>
<dbReference type="SUPFAM" id="SSF55979">
    <property type="entry name" value="DNA clamp"/>
    <property type="match status" value="2"/>
</dbReference>
<evidence type="ECO:0000259" key="12">
    <source>
        <dbReference type="Pfam" id="PF00712"/>
    </source>
</evidence>
<dbReference type="AlphaFoldDB" id="A0A1E5NH45"/>
<dbReference type="RefSeq" id="WP_069726005.1">
    <property type="nucleotide sequence ID" value="NZ_MDCO01000006.1"/>
</dbReference>
<proteinExistence type="inferred from homology"/>
<evidence type="ECO:0000256" key="11">
    <source>
        <dbReference type="ARBA" id="ARBA00033276"/>
    </source>
</evidence>
<evidence type="ECO:0000256" key="9">
    <source>
        <dbReference type="ARBA" id="ARBA00023125"/>
    </source>
</evidence>
<keyword evidence="4" id="KW-0963">Cytoplasm</keyword>
<feature type="domain" description="DNA polymerase III beta sliding clamp central" evidence="13">
    <location>
        <begin position="167"/>
        <end position="274"/>
    </location>
</feature>
<dbReference type="Gene3D" id="3.10.150.10">
    <property type="entry name" value="DNA Polymerase III, subunit A, domain 2"/>
    <property type="match status" value="1"/>
</dbReference>
<dbReference type="EMBL" id="MDCO01000006">
    <property type="protein sequence ID" value="OEJ15454.1"/>
    <property type="molecule type" value="Genomic_DNA"/>
</dbReference>
<reference evidence="14 15" key="1">
    <citation type="submission" date="2016-08" db="EMBL/GenBank/DDBJ databases">
        <title>Characterization and recognition of Brachyspira hampsonii sp. nov., a novel intestinal spirochete that is pathogenic to pigs.</title>
        <authorList>
            <person name="Mirajkar N."/>
            <person name="La T."/>
            <person name="Phillips N."/>
            <person name="Hampson D."/>
            <person name="Gebhart C."/>
        </authorList>
    </citation>
    <scope>NUCLEOTIDE SEQUENCE [LARGE SCALE GENOMIC DNA]</scope>
    <source>
        <strain evidence="14 15">P280/1</strain>
    </source>
</reference>
<evidence type="ECO:0000313" key="14">
    <source>
        <dbReference type="EMBL" id="OEJ15454.1"/>
    </source>
</evidence>
<comment type="subcellular location">
    <subcellularLocation>
        <location evidence="1">Cytoplasm</location>
    </subcellularLocation>
</comment>
<dbReference type="SMART" id="SM00480">
    <property type="entry name" value="POL3Bc"/>
    <property type="match status" value="1"/>
</dbReference>
<gene>
    <name evidence="14" type="ORF">BFL38_14290</name>
</gene>
<keyword evidence="6" id="KW-0548">Nucleotidyltransferase</keyword>
<dbReference type="GO" id="GO:0003887">
    <property type="term" value="F:DNA-directed DNA polymerase activity"/>
    <property type="evidence" value="ECO:0007669"/>
    <property type="project" value="UniProtKB-KW"/>
</dbReference>
<dbReference type="GO" id="GO:0006271">
    <property type="term" value="P:DNA strand elongation involved in DNA replication"/>
    <property type="evidence" value="ECO:0007669"/>
    <property type="project" value="TreeGrafter"/>
</dbReference>
<organism evidence="14 15">
    <name type="scientific">Brachyspira hampsonii</name>
    <dbReference type="NCBI Taxonomy" id="1287055"/>
    <lineage>
        <taxon>Bacteria</taxon>
        <taxon>Pseudomonadati</taxon>
        <taxon>Spirochaetota</taxon>
        <taxon>Spirochaetia</taxon>
        <taxon>Brachyspirales</taxon>
        <taxon>Brachyspiraceae</taxon>
        <taxon>Brachyspira</taxon>
    </lineage>
</organism>
<evidence type="ECO:0000313" key="15">
    <source>
        <dbReference type="Proteomes" id="UP000095247"/>
    </source>
</evidence>
<evidence type="ECO:0000256" key="8">
    <source>
        <dbReference type="ARBA" id="ARBA00022932"/>
    </source>
</evidence>
<sequence length="536" mass="63605">METINNYITINTKNLKDIKNSFMEITQSKVIYNIESNVLLQLEGSILNIVATDGSIFIEKRIKVINHNHDNFRICVYAKMFFNIIKEHDADFINISVQENQKIYMFYKGTYIRKREDKYNRERKINTQHLIIGMNAEEYPDNKIDRNFIDYITVGKKELFTIFKKSINTASKDDLRSPAIKGVYFDFLDDNTLNIVSTEGRQMAVYKMNYQVYKKLNNAIIQTDTIKAIFKNVSNIDKNIDNKETVNISINKECIQIIDNDYIYTSALIVGKYPPYKKIIPSKENEKYKDEYKKLYSIILDNKQMIEIKKAIQKLKKINKTNSKCIVLRFYKNNLILTIGEYKNIENMSNIVIDSINSNIDYTLTINHDFLLNILSMIINKDNDNRCTLEIYKKDDPIKIIHNTNIFLIMPFTIENMNEINQYLENFITNINIKELQTKENQEHKETKTIKIKQTRQQRRFIEREKSKKHTIRFIDYINSIKIINYKAIELIKYIDSLNITDDEKISLFNIKYNKYKKPYIWHITDTTKIEILKTA</sequence>
<dbReference type="GO" id="GO:0008408">
    <property type="term" value="F:3'-5' exonuclease activity"/>
    <property type="evidence" value="ECO:0007669"/>
    <property type="project" value="InterPro"/>
</dbReference>
<evidence type="ECO:0000256" key="6">
    <source>
        <dbReference type="ARBA" id="ARBA00022695"/>
    </source>
</evidence>
<evidence type="ECO:0000256" key="1">
    <source>
        <dbReference type="ARBA" id="ARBA00004496"/>
    </source>
</evidence>
<evidence type="ECO:0000256" key="5">
    <source>
        <dbReference type="ARBA" id="ARBA00022679"/>
    </source>
</evidence>
<evidence type="ECO:0000256" key="7">
    <source>
        <dbReference type="ARBA" id="ARBA00022705"/>
    </source>
</evidence>
<evidence type="ECO:0000256" key="10">
    <source>
        <dbReference type="ARBA" id="ARBA00030988"/>
    </source>
</evidence>
<keyword evidence="9" id="KW-0238">DNA-binding</keyword>
<feature type="domain" description="DNA polymerase III beta sliding clamp N-terminal" evidence="12">
    <location>
        <begin position="9"/>
        <end position="104"/>
    </location>
</feature>
<dbReference type="GO" id="GO:0009360">
    <property type="term" value="C:DNA polymerase III complex"/>
    <property type="evidence" value="ECO:0007669"/>
    <property type="project" value="InterPro"/>
</dbReference>
<comment type="caution">
    <text evidence="14">The sequence shown here is derived from an EMBL/GenBank/DDBJ whole genome shotgun (WGS) entry which is preliminary data.</text>
</comment>
<keyword evidence="5" id="KW-0808">Transferase</keyword>
<dbReference type="PANTHER" id="PTHR30478">
    <property type="entry name" value="DNA POLYMERASE III SUBUNIT BETA"/>
    <property type="match status" value="1"/>
</dbReference>
<dbReference type="InterPro" id="IPR022634">
    <property type="entry name" value="DNA_polIII_beta_N"/>
</dbReference>
<protein>
    <recommendedName>
        <fullName evidence="3">Beta sliding clamp</fullName>
    </recommendedName>
    <alternativeName>
        <fullName evidence="11">Beta-clamp processivity factor</fullName>
    </alternativeName>
    <alternativeName>
        <fullName evidence="10">DNA polymerase III beta sliding clamp subunit</fullName>
    </alternativeName>
</protein>
<evidence type="ECO:0000259" key="13">
    <source>
        <dbReference type="Pfam" id="PF02767"/>
    </source>
</evidence>
<evidence type="ECO:0000256" key="2">
    <source>
        <dbReference type="ARBA" id="ARBA00010752"/>
    </source>
</evidence>
<keyword evidence="7" id="KW-0235">DNA replication</keyword>
<comment type="similarity">
    <text evidence="2">Belongs to the beta sliding clamp family.</text>
</comment>
<dbReference type="InterPro" id="IPR022637">
    <property type="entry name" value="DNA_polIII_beta_cen"/>
</dbReference>
<dbReference type="Pfam" id="PF00712">
    <property type="entry name" value="DNA_pol3_beta"/>
    <property type="match status" value="1"/>
</dbReference>
<dbReference type="InterPro" id="IPR001001">
    <property type="entry name" value="DNA_polIII_beta"/>
</dbReference>
<dbReference type="Gene3D" id="3.70.10.10">
    <property type="match status" value="1"/>
</dbReference>
<dbReference type="Proteomes" id="UP000095247">
    <property type="component" value="Unassembled WGS sequence"/>
</dbReference>
<dbReference type="PANTHER" id="PTHR30478:SF0">
    <property type="entry name" value="BETA SLIDING CLAMP"/>
    <property type="match status" value="1"/>
</dbReference>
<keyword evidence="8" id="KW-0239">DNA-directed DNA polymerase</keyword>
<dbReference type="InterPro" id="IPR046938">
    <property type="entry name" value="DNA_clamp_sf"/>
</dbReference>
<dbReference type="GO" id="GO:0003677">
    <property type="term" value="F:DNA binding"/>
    <property type="evidence" value="ECO:0007669"/>
    <property type="project" value="UniProtKB-KW"/>
</dbReference>
<evidence type="ECO:0000256" key="3">
    <source>
        <dbReference type="ARBA" id="ARBA00021035"/>
    </source>
</evidence>
<dbReference type="CDD" id="cd00140">
    <property type="entry name" value="beta_clamp"/>
    <property type="match status" value="1"/>
</dbReference>